<comment type="caution">
    <text evidence="1">The sequence shown here is derived from an EMBL/GenBank/DDBJ whole genome shotgun (WGS) entry which is preliminary data.</text>
</comment>
<organism evidence="1 4">
    <name type="scientific">Pandoraea cepalis</name>
    <dbReference type="NCBI Taxonomy" id="2508294"/>
    <lineage>
        <taxon>Bacteria</taxon>
        <taxon>Pseudomonadati</taxon>
        <taxon>Pseudomonadota</taxon>
        <taxon>Betaproteobacteria</taxon>
        <taxon>Burkholderiales</taxon>
        <taxon>Burkholderiaceae</taxon>
        <taxon>Pandoraea</taxon>
    </lineage>
</organism>
<evidence type="ECO:0000313" key="2">
    <source>
        <dbReference type="EMBL" id="MDN4578916.1"/>
    </source>
</evidence>
<dbReference type="EMBL" id="QAID01000041">
    <property type="protein sequence ID" value="MDN4578916.1"/>
    <property type="molecule type" value="Genomic_DNA"/>
</dbReference>
<gene>
    <name evidence="1" type="ORF">DBA34_08920</name>
    <name evidence="2" type="ORF">DBB29_12400</name>
</gene>
<accession>A0AAW7ML04</accession>
<dbReference type="Proteomes" id="UP001172791">
    <property type="component" value="Unassembled WGS sequence"/>
</dbReference>
<sequence>MLDQPRNDWQFGFWSALCLEMIIRASLASVSTTLLADAKDWKNILFALGKQSAGAKLSAKSIDISEAVARAESLFPEFNREMANFSVVHLQRRNAELHSGSLPFDDLGTSWLPQYYACCATLLQVVSVPTSQIFGDEEASTATTLIQALSDDAAKAVKGTINAHKTLWEDKDAEEQKKLSKQAETLSSRAEGHRVTCPACSSVGLVQGTSAGQEVTNFEDGMIVVRQPMLPSHFECKACNLKISGFSKLNACGLGGTFTSTVTYDPTEYFEDDFRDNWAGYDEDNNEP</sequence>
<dbReference type="RefSeq" id="WP_301234329.1">
    <property type="nucleotide sequence ID" value="NZ_QAIC01000035.1"/>
</dbReference>
<name>A0AAW7ML04_9BURK</name>
<protein>
    <submittedName>
        <fullName evidence="1">Uncharacterized protein</fullName>
    </submittedName>
</protein>
<reference evidence="1" key="1">
    <citation type="submission" date="2018-04" db="EMBL/GenBank/DDBJ databases">
        <authorList>
            <person name="Jy Z."/>
        </authorList>
    </citation>
    <scope>NUCLEOTIDE SEQUENCE</scope>
    <source>
        <strain evidence="2">AS13</strain>
        <strain evidence="1">LA18</strain>
    </source>
</reference>
<evidence type="ECO:0000313" key="4">
    <source>
        <dbReference type="Proteomes" id="UP001172791"/>
    </source>
</evidence>
<dbReference type="Proteomes" id="UP001172788">
    <property type="component" value="Unassembled WGS sequence"/>
</dbReference>
<dbReference type="EMBL" id="QAIC01000035">
    <property type="protein sequence ID" value="MDN4573379.1"/>
    <property type="molecule type" value="Genomic_DNA"/>
</dbReference>
<evidence type="ECO:0000313" key="1">
    <source>
        <dbReference type="EMBL" id="MDN4573379.1"/>
    </source>
</evidence>
<dbReference type="AlphaFoldDB" id="A0AAW7ML04"/>
<keyword evidence="3" id="KW-1185">Reference proteome</keyword>
<proteinExistence type="predicted"/>
<evidence type="ECO:0000313" key="3">
    <source>
        <dbReference type="Proteomes" id="UP001172788"/>
    </source>
</evidence>